<gene>
    <name evidence="2" type="ORF">JKG61_16335</name>
</gene>
<dbReference type="RefSeq" id="WP_202104024.1">
    <property type="nucleotide sequence ID" value="NZ_JAERTY010000009.1"/>
</dbReference>
<evidence type="ECO:0000259" key="1">
    <source>
        <dbReference type="Pfam" id="PF05523"/>
    </source>
</evidence>
<dbReference type="Pfam" id="PF05523">
    <property type="entry name" value="FdtA"/>
    <property type="match status" value="1"/>
</dbReference>
<dbReference type="InterPro" id="IPR011051">
    <property type="entry name" value="RmlC_Cupin_sf"/>
</dbReference>
<name>A0ABS1R741_9SPHI</name>
<dbReference type="EMBL" id="JAERTY010000009">
    <property type="protein sequence ID" value="MBL1410325.1"/>
    <property type="molecule type" value="Genomic_DNA"/>
</dbReference>
<reference evidence="2 3" key="1">
    <citation type="submission" date="2021-01" db="EMBL/GenBank/DDBJ databases">
        <title>C459-1 draft genome sequence.</title>
        <authorList>
            <person name="Zhang X.-F."/>
        </authorList>
    </citation>
    <scope>NUCLEOTIDE SEQUENCE [LARGE SCALE GENOMIC DNA]</scope>
    <source>
        <strain evidence="3">C459-1</strain>
    </source>
</reference>
<organism evidence="2 3">
    <name type="scientific">Sphingobacterium faecale</name>
    <dbReference type="NCBI Taxonomy" id="2803775"/>
    <lineage>
        <taxon>Bacteria</taxon>
        <taxon>Pseudomonadati</taxon>
        <taxon>Bacteroidota</taxon>
        <taxon>Sphingobacteriia</taxon>
        <taxon>Sphingobacteriales</taxon>
        <taxon>Sphingobacteriaceae</taxon>
        <taxon>Sphingobacterium</taxon>
    </lineage>
</organism>
<feature type="domain" description="Sugar 3,4-ketoisomerase QdtA cupin" evidence="1">
    <location>
        <begin position="11"/>
        <end position="122"/>
    </location>
</feature>
<accession>A0ABS1R741</accession>
<comment type="caution">
    <text evidence="2">The sequence shown here is derived from an EMBL/GenBank/DDBJ whole genome shotgun (WGS) entry which is preliminary data.</text>
</comment>
<dbReference type="SUPFAM" id="SSF51182">
    <property type="entry name" value="RmlC-like cupins"/>
    <property type="match status" value="1"/>
</dbReference>
<protein>
    <submittedName>
        <fullName evidence="2">WxcM-like domain-containing protein</fullName>
    </submittedName>
</protein>
<sequence>MIGSIQGGIASDHRGAIRFVNDFDMTPIKRFYIIQNKDTELVRGWRAHRIEQRWFYVLSGAFTLDTVKIDDWANASPDLRIERRVIKAEDKQVIHVPVGYGTAFQAMEEGSELLVFADYGIEHAPHDDYTWPSDFFVKREGSESVVSDQ</sequence>
<dbReference type="InterPro" id="IPR008894">
    <property type="entry name" value="QdtA_cupin_dom"/>
</dbReference>
<dbReference type="Proteomes" id="UP000625283">
    <property type="component" value="Unassembled WGS sequence"/>
</dbReference>
<evidence type="ECO:0000313" key="3">
    <source>
        <dbReference type="Proteomes" id="UP000625283"/>
    </source>
</evidence>
<dbReference type="Gene3D" id="2.60.120.10">
    <property type="entry name" value="Jelly Rolls"/>
    <property type="match status" value="1"/>
</dbReference>
<keyword evidence="3" id="KW-1185">Reference proteome</keyword>
<evidence type="ECO:0000313" key="2">
    <source>
        <dbReference type="EMBL" id="MBL1410325.1"/>
    </source>
</evidence>
<proteinExistence type="predicted"/>
<dbReference type="InterPro" id="IPR014710">
    <property type="entry name" value="RmlC-like_jellyroll"/>
</dbReference>